<gene>
    <name evidence="1" type="ORF">ABOD76_01320</name>
</gene>
<keyword evidence="1" id="KW-0614">Plasmid</keyword>
<sequence length="216" mass="23650">MPLTGDLADLPFPELTRLLAHHTGNLEVPLSGQDIHLNLFLQQGWLRALFIDGFNIRDERRVRDTVLNLATLPHGSFAFYEGAAEQLRAPLDYRLVDLLEVQDDAVPEGHLPHPATTFTLTDQRDVPAALQASFAAAEPHLRLGTSAELLSALLGLPERDAQLLIYRLRAAGLAIPQHRVAWHTPPAVAAQVAATGVASTPVRRLLGALRRLMVRA</sequence>
<dbReference type="EMBL" id="CP158297">
    <property type="protein sequence ID" value="XBV83719.1"/>
    <property type="molecule type" value="Genomic_DNA"/>
</dbReference>
<evidence type="ECO:0000313" key="1">
    <source>
        <dbReference type="EMBL" id="XBV83719.1"/>
    </source>
</evidence>
<dbReference type="AlphaFoldDB" id="A0AAU7U5J5"/>
<accession>A0AAU7U5J5</accession>
<dbReference type="RefSeq" id="WP_350241412.1">
    <property type="nucleotide sequence ID" value="NZ_CP158297.1"/>
</dbReference>
<dbReference type="KEGG" id="dsc:ABOD76_01320"/>
<name>A0AAU7U5J5_9DEIO</name>
<proteinExistence type="predicted"/>
<organism evidence="1">
    <name type="scientific">Deinococcus sonorensis KR-87</name>
    <dbReference type="NCBI Taxonomy" id="694439"/>
    <lineage>
        <taxon>Bacteria</taxon>
        <taxon>Thermotogati</taxon>
        <taxon>Deinococcota</taxon>
        <taxon>Deinococci</taxon>
        <taxon>Deinococcales</taxon>
        <taxon>Deinococcaceae</taxon>
        <taxon>Deinococcus</taxon>
    </lineage>
</organism>
<protein>
    <submittedName>
        <fullName evidence="1">DUF4388 domain-containing protein</fullName>
    </submittedName>
</protein>
<reference evidence="1" key="1">
    <citation type="submission" date="2024-06" db="EMBL/GenBank/DDBJ databases">
        <title>Draft Genome Sequence of Deinococcus sonorensis Type Strain KR-87, a Biofilm Producing Representative of the Genus Deinococcus.</title>
        <authorList>
            <person name="Boren L.S."/>
            <person name="Grosso R.A."/>
            <person name="Hugenberg-Cox A.N."/>
            <person name="Hill J.T.E."/>
            <person name="Albert C.M."/>
            <person name="Tuohy J.M."/>
        </authorList>
    </citation>
    <scope>NUCLEOTIDE SEQUENCE</scope>
    <source>
        <strain evidence="1">KR-87</strain>
        <plasmid evidence="1">pDson01</plasmid>
    </source>
</reference>
<geneLocation type="plasmid" evidence="1">
    <name>pDson01</name>
</geneLocation>